<evidence type="ECO:0008006" key="4">
    <source>
        <dbReference type="Google" id="ProtNLM"/>
    </source>
</evidence>
<organism evidence="2 3">
    <name type="scientific">Coniophora puteana (strain RWD-64-598)</name>
    <name type="common">Brown rot fungus</name>
    <dbReference type="NCBI Taxonomy" id="741705"/>
    <lineage>
        <taxon>Eukaryota</taxon>
        <taxon>Fungi</taxon>
        <taxon>Dikarya</taxon>
        <taxon>Basidiomycota</taxon>
        <taxon>Agaricomycotina</taxon>
        <taxon>Agaricomycetes</taxon>
        <taxon>Agaricomycetidae</taxon>
        <taxon>Boletales</taxon>
        <taxon>Coniophorineae</taxon>
        <taxon>Coniophoraceae</taxon>
        <taxon>Coniophora</taxon>
    </lineage>
</organism>
<comment type="caution">
    <text evidence="2">The sequence shown here is derived from an EMBL/GenBank/DDBJ whole genome shotgun (WGS) entry which is preliminary data.</text>
</comment>
<keyword evidence="1" id="KW-1133">Transmembrane helix</keyword>
<accession>A0A5M3MV14</accession>
<sequence>MLRLMLWQRTRPDPLKILRGFMHPGLPVSPLLQLAMRLFVICANLASCECLFSIFGLILTKLHLRLGLTNMLNFAELRLHLHNKYLATGKSTERLWRNRKVINNTVHESLPAQSNDTQDLSSEPVEDLENTLESIRRAFEVQLQEDDDNATISTESTQMHSRIELVALFDFNNRGWMDLLTKAGEKGLKEEEFYDLAVEQEKHIDDDRIDDMLASAM</sequence>
<dbReference type="Proteomes" id="UP000053558">
    <property type="component" value="Unassembled WGS sequence"/>
</dbReference>
<feature type="transmembrane region" description="Helical" evidence="1">
    <location>
        <begin position="34"/>
        <end position="59"/>
    </location>
</feature>
<reference evidence="3" key="1">
    <citation type="journal article" date="2012" name="Science">
        <title>The Paleozoic origin of enzymatic lignin decomposition reconstructed from 31 fungal genomes.</title>
        <authorList>
            <person name="Floudas D."/>
            <person name="Binder M."/>
            <person name="Riley R."/>
            <person name="Barry K."/>
            <person name="Blanchette R.A."/>
            <person name="Henrissat B."/>
            <person name="Martinez A.T."/>
            <person name="Otillar R."/>
            <person name="Spatafora J.W."/>
            <person name="Yadav J.S."/>
            <person name="Aerts A."/>
            <person name="Benoit I."/>
            <person name="Boyd A."/>
            <person name="Carlson A."/>
            <person name="Copeland A."/>
            <person name="Coutinho P.M."/>
            <person name="de Vries R.P."/>
            <person name="Ferreira P."/>
            <person name="Findley K."/>
            <person name="Foster B."/>
            <person name="Gaskell J."/>
            <person name="Glotzer D."/>
            <person name="Gorecki P."/>
            <person name="Heitman J."/>
            <person name="Hesse C."/>
            <person name="Hori C."/>
            <person name="Igarashi K."/>
            <person name="Jurgens J.A."/>
            <person name="Kallen N."/>
            <person name="Kersten P."/>
            <person name="Kohler A."/>
            <person name="Kuees U."/>
            <person name="Kumar T.K.A."/>
            <person name="Kuo A."/>
            <person name="LaButti K."/>
            <person name="Larrondo L.F."/>
            <person name="Lindquist E."/>
            <person name="Ling A."/>
            <person name="Lombard V."/>
            <person name="Lucas S."/>
            <person name="Lundell T."/>
            <person name="Martin R."/>
            <person name="McLaughlin D.J."/>
            <person name="Morgenstern I."/>
            <person name="Morin E."/>
            <person name="Murat C."/>
            <person name="Nagy L.G."/>
            <person name="Nolan M."/>
            <person name="Ohm R.A."/>
            <person name="Patyshakuliyeva A."/>
            <person name="Rokas A."/>
            <person name="Ruiz-Duenas F.J."/>
            <person name="Sabat G."/>
            <person name="Salamov A."/>
            <person name="Samejima M."/>
            <person name="Schmutz J."/>
            <person name="Slot J.C."/>
            <person name="St John F."/>
            <person name="Stenlid J."/>
            <person name="Sun H."/>
            <person name="Sun S."/>
            <person name="Syed K."/>
            <person name="Tsang A."/>
            <person name="Wiebenga A."/>
            <person name="Young D."/>
            <person name="Pisabarro A."/>
            <person name="Eastwood D.C."/>
            <person name="Martin F."/>
            <person name="Cullen D."/>
            <person name="Grigoriev I.V."/>
            <person name="Hibbett D.S."/>
        </authorList>
    </citation>
    <scope>NUCLEOTIDE SEQUENCE [LARGE SCALE GENOMIC DNA]</scope>
    <source>
        <strain evidence="3">RWD-64-598 SS2</strain>
    </source>
</reference>
<dbReference type="AlphaFoldDB" id="A0A5M3MV14"/>
<keyword evidence="1" id="KW-0472">Membrane</keyword>
<evidence type="ECO:0000313" key="3">
    <source>
        <dbReference type="Proteomes" id="UP000053558"/>
    </source>
</evidence>
<dbReference type="KEGG" id="cput:CONPUDRAFT_71628"/>
<dbReference type="OrthoDB" id="3270501at2759"/>
<name>A0A5M3MV14_CONPW</name>
<protein>
    <recommendedName>
        <fullName evidence="4">HAT C-terminal dimerisation domain-containing protein</fullName>
    </recommendedName>
</protein>
<evidence type="ECO:0000256" key="1">
    <source>
        <dbReference type="SAM" id="Phobius"/>
    </source>
</evidence>
<keyword evidence="1" id="KW-0812">Transmembrane</keyword>
<dbReference type="GeneID" id="19208956"/>
<gene>
    <name evidence="2" type="ORF">CONPUDRAFT_71628</name>
</gene>
<dbReference type="RefSeq" id="XP_007766456.1">
    <property type="nucleotide sequence ID" value="XM_007768266.1"/>
</dbReference>
<dbReference type="EMBL" id="JH711576">
    <property type="protein sequence ID" value="EIW82979.1"/>
    <property type="molecule type" value="Genomic_DNA"/>
</dbReference>
<keyword evidence="3" id="KW-1185">Reference proteome</keyword>
<proteinExistence type="predicted"/>
<evidence type="ECO:0000313" key="2">
    <source>
        <dbReference type="EMBL" id="EIW82979.1"/>
    </source>
</evidence>